<evidence type="ECO:0000313" key="3">
    <source>
        <dbReference type="Proteomes" id="UP001321520"/>
    </source>
</evidence>
<reference evidence="2 3" key="1">
    <citation type="submission" date="2022-05" db="EMBL/GenBank/DDBJ databases">
        <title>Microbulbifer sp. nov., isolated from sponge.</title>
        <authorList>
            <person name="Gao L."/>
        </authorList>
    </citation>
    <scope>NUCLEOTIDE SEQUENCE [LARGE SCALE GENOMIC DNA]</scope>
    <source>
        <strain evidence="2 3">MI-G</strain>
    </source>
</reference>
<accession>A0ABY9EF24</accession>
<keyword evidence="3" id="KW-1185">Reference proteome</keyword>
<feature type="transmembrane region" description="Helical" evidence="1">
    <location>
        <begin position="7"/>
        <end position="26"/>
    </location>
</feature>
<name>A0ABY9EF24_9GAMM</name>
<evidence type="ECO:0000313" key="2">
    <source>
        <dbReference type="EMBL" id="WKD50596.1"/>
    </source>
</evidence>
<dbReference type="EMBL" id="CP098023">
    <property type="protein sequence ID" value="WKD50596.1"/>
    <property type="molecule type" value="Genomic_DNA"/>
</dbReference>
<gene>
    <name evidence="2" type="ORF">M8T91_03990</name>
</gene>
<dbReference type="RefSeq" id="WP_301417039.1">
    <property type="nucleotide sequence ID" value="NZ_CP098023.1"/>
</dbReference>
<keyword evidence="1" id="KW-0812">Transmembrane</keyword>
<keyword evidence="1" id="KW-1133">Transmembrane helix</keyword>
<keyword evidence="1" id="KW-0472">Membrane</keyword>
<sequence>MKLKKLIILLATLCIVIFLSIAWFWYNSGEYFFESVFGVSMPNGARLVERNEDWSDLGNSGYKYFIYNIEMSRESVCKEISSDISYESSGYSHPVLDEYIDRQESCVKAITNVNGDLFLIGASDKYLVGLILIN</sequence>
<dbReference type="Proteomes" id="UP001321520">
    <property type="component" value="Chromosome"/>
</dbReference>
<proteinExistence type="predicted"/>
<protein>
    <submittedName>
        <fullName evidence="2">Uncharacterized protein</fullName>
    </submittedName>
</protein>
<evidence type="ECO:0000256" key="1">
    <source>
        <dbReference type="SAM" id="Phobius"/>
    </source>
</evidence>
<organism evidence="2 3">
    <name type="scientific">Microbulbifer spongiae</name>
    <dbReference type="NCBI Taxonomy" id="2944933"/>
    <lineage>
        <taxon>Bacteria</taxon>
        <taxon>Pseudomonadati</taxon>
        <taxon>Pseudomonadota</taxon>
        <taxon>Gammaproteobacteria</taxon>
        <taxon>Cellvibrionales</taxon>
        <taxon>Microbulbiferaceae</taxon>
        <taxon>Microbulbifer</taxon>
    </lineage>
</organism>